<keyword evidence="4" id="KW-0479">Metal-binding</keyword>
<evidence type="ECO:0000256" key="3">
    <source>
        <dbReference type="ARBA" id="ARBA00008654"/>
    </source>
</evidence>
<dbReference type="PANTHER" id="PTHR10696">
    <property type="entry name" value="GAMMA-BUTYROBETAINE HYDROXYLASE-RELATED"/>
    <property type="match status" value="1"/>
</dbReference>
<accession>A0A845LZW6</accession>
<dbReference type="InterPro" id="IPR038492">
    <property type="entry name" value="GBBH-like_N_sf"/>
</dbReference>
<evidence type="ECO:0000313" key="10">
    <source>
        <dbReference type="EMBL" id="MZR13335.1"/>
    </source>
</evidence>
<dbReference type="GO" id="GO:0016706">
    <property type="term" value="F:2-oxoglutarate-dependent dioxygenase activity"/>
    <property type="evidence" value="ECO:0007669"/>
    <property type="project" value="UniProtKB-ARBA"/>
</dbReference>
<name>A0A845LZW6_9RHOB</name>
<evidence type="ECO:0000256" key="6">
    <source>
        <dbReference type="ARBA" id="ARBA00023002"/>
    </source>
</evidence>
<dbReference type="CDD" id="cd00250">
    <property type="entry name" value="CAS_like"/>
    <property type="match status" value="1"/>
</dbReference>
<dbReference type="GO" id="GO:0046872">
    <property type="term" value="F:metal ion binding"/>
    <property type="evidence" value="ECO:0007669"/>
    <property type="project" value="UniProtKB-KW"/>
</dbReference>
<dbReference type="EMBL" id="WTUX01000011">
    <property type="protein sequence ID" value="MZR13335.1"/>
    <property type="molecule type" value="Genomic_DNA"/>
</dbReference>
<proteinExistence type="inferred from homology"/>
<feature type="domain" description="TauD/TfdA-like" evidence="8">
    <location>
        <begin position="125"/>
        <end position="353"/>
    </location>
</feature>
<dbReference type="AlphaFoldDB" id="A0A845LZW6"/>
<keyword evidence="11" id="KW-1185">Reference proteome</keyword>
<organism evidence="10 11">
    <name type="scientific">Maritimibacter harenae</name>
    <dbReference type="NCBI Taxonomy" id="2606218"/>
    <lineage>
        <taxon>Bacteria</taxon>
        <taxon>Pseudomonadati</taxon>
        <taxon>Pseudomonadota</taxon>
        <taxon>Alphaproteobacteria</taxon>
        <taxon>Rhodobacterales</taxon>
        <taxon>Roseobacteraceae</taxon>
        <taxon>Maritimibacter</taxon>
    </lineage>
</organism>
<evidence type="ECO:0000256" key="5">
    <source>
        <dbReference type="ARBA" id="ARBA00022964"/>
    </source>
</evidence>
<evidence type="ECO:0000259" key="8">
    <source>
        <dbReference type="Pfam" id="PF02668"/>
    </source>
</evidence>
<dbReference type="FunFam" id="3.60.130.10:FF:000001">
    <property type="entry name" value="Trimethyllysine dioxygenase, mitochondrial"/>
    <property type="match status" value="1"/>
</dbReference>
<dbReference type="Pfam" id="PF06155">
    <property type="entry name" value="GBBH-like_N"/>
    <property type="match status" value="1"/>
</dbReference>
<dbReference type="InterPro" id="IPR042098">
    <property type="entry name" value="TauD-like_sf"/>
</dbReference>
<dbReference type="Gene3D" id="3.60.130.10">
    <property type="entry name" value="Clavaminate synthase-like"/>
    <property type="match status" value="1"/>
</dbReference>
<dbReference type="RefSeq" id="WP_161351430.1">
    <property type="nucleotide sequence ID" value="NZ_WTUX01000011.1"/>
</dbReference>
<dbReference type="InterPro" id="IPR003819">
    <property type="entry name" value="TauD/TfdA-like"/>
</dbReference>
<keyword evidence="6" id="KW-0560">Oxidoreductase</keyword>
<protein>
    <submittedName>
        <fullName evidence="10">DUF971 domain-containing protein</fullName>
    </submittedName>
</protein>
<comment type="cofactor">
    <cofactor evidence="1">
        <name>Fe(2+)</name>
        <dbReference type="ChEBI" id="CHEBI:29033"/>
    </cofactor>
</comment>
<dbReference type="PANTHER" id="PTHR10696:SF25">
    <property type="entry name" value="OXIDOREDUCTASE AIM17-RELATED"/>
    <property type="match status" value="1"/>
</dbReference>
<reference evidence="10 11" key="1">
    <citation type="submission" date="2019-12" db="EMBL/GenBank/DDBJ databases">
        <title>Maritimibacter sp. nov. sp. isolated from sea sand.</title>
        <authorList>
            <person name="Kim J."/>
            <person name="Jeong S.E."/>
            <person name="Jung H.S."/>
            <person name="Jeon C.O."/>
        </authorList>
    </citation>
    <scope>NUCLEOTIDE SEQUENCE [LARGE SCALE GENOMIC DNA]</scope>
    <source>
        <strain evidence="10 11">DP07</strain>
    </source>
</reference>
<evidence type="ECO:0000256" key="4">
    <source>
        <dbReference type="ARBA" id="ARBA00022723"/>
    </source>
</evidence>
<sequence>MQPTLTTGAEGLEIRWADGTVGAFPYIWLRDTDPAGFHPKTGERTFDLTTVPLDVRPREARVTPEALLVTWEGQVEPSRFDLDWIKTHRPGQRRHDPADIAPVAWRAELGGAGVPRHEADGIATSDTALARWLADTKRYGLSIVTGLADTTEAGLAVARRVGHLRETNFGLTFEVVSKPDPNNLAYTSDALPLHTDLTNQELPPGYQFLHCLANEARGGGSTFCDGVAVARDLRARDPEAFEVLSTVTVPFRFHDRHTDIRSRKTVIALDTRGEVSEICFNAHLADILDLDPGIMTPFYRAYRLLMEMTRDPAYGIALRLGAGEMVVFDNRRVLHGREAFDPATGFRHLHGCYVDRGEWDSRIRVLAREQG</sequence>
<evidence type="ECO:0000313" key="11">
    <source>
        <dbReference type="Proteomes" id="UP000467322"/>
    </source>
</evidence>
<dbReference type="Gene3D" id="3.30.2020.30">
    <property type="match status" value="1"/>
</dbReference>
<dbReference type="Pfam" id="PF02668">
    <property type="entry name" value="TauD"/>
    <property type="match status" value="1"/>
</dbReference>
<comment type="cofactor">
    <cofactor evidence="2">
        <name>L-ascorbate</name>
        <dbReference type="ChEBI" id="CHEBI:38290"/>
    </cofactor>
</comment>
<keyword evidence="5" id="KW-0223">Dioxygenase</keyword>
<evidence type="ECO:0000256" key="7">
    <source>
        <dbReference type="ARBA" id="ARBA00023004"/>
    </source>
</evidence>
<dbReference type="InterPro" id="IPR010376">
    <property type="entry name" value="GBBH-like_N"/>
</dbReference>
<dbReference type="SUPFAM" id="SSF51197">
    <property type="entry name" value="Clavaminate synthase-like"/>
    <property type="match status" value="1"/>
</dbReference>
<comment type="caution">
    <text evidence="10">The sequence shown here is derived from an EMBL/GenBank/DDBJ whole genome shotgun (WGS) entry which is preliminary data.</text>
</comment>
<feature type="domain" description="Gamma-butyrobetaine hydroxylase-like N-terminal" evidence="9">
    <location>
        <begin position="7"/>
        <end position="85"/>
    </location>
</feature>
<gene>
    <name evidence="10" type="ORF">GQE99_09920</name>
</gene>
<evidence type="ECO:0000259" key="9">
    <source>
        <dbReference type="Pfam" id="PF06155"/>
    </source>
</evidence>
<evidence type="ECO:0000256" key="2">
    <source>
        <dbReference type="ARBA" id="ARBA00001961"/>
    </source>
</evidence>
<dbReference type="InterPro" id="IPR050411">
    <property type="entry name" value="AlphaKG_dependent_hydroxylases"/>
</dbReference>
<keyword evidence="7" id="KW-0408">Iron</keyword>
<evidence type="ECO:0000256" key="1">
    <source>
        <dbReference type="ARBA" id="ARBA00001954"/>
    </source>
</evidence>
<dbReference type="GO" id="GO:0045329">
    <property type="term" value="P:carnitine biosynthetic process"/>
    <property type="evidence" value="ECO:0007669"/>
    <property type="project" value="TreeGrafter"/>
</dbReference>
<comment type="similarity">
    <text evidence="3">Belongs to the gamma-BBH/TMLD family.</text>
</comment>
<dbReference type="Proteomes" id="UP000467322">
    <property type="component" value="Unassembled WGS sequence"/>
</dbReference>